<name>A0ACB8WQD6_9TELE</name>
<evidence type="ECO:0000313" key="1">
    <source>
        <dbReference type="EMBL" id="KAI3370265.1"/>
    </source>
</evidence>
<gene>
    <name evidence="1" type="ORF">L3Q82_025048</name>
</gene>
<dbReference type="Proteomes" id="UP000831701">
    <property type="component" value="Chromosome 7"/>
</dbReference>
<accession>A0ACB8WQD6</accession>
<protein>
    <submittedName>
        <fullName evidence="1">Uncharacterized protein</fullName>
    </submittedName>
</protein>
<reference evidence="1" key="1">
    <citation type="submission" date="2022-04" db="EMBL/GenBank/DDBJ databases">
        <title>Jade perch genome.</title>
        <authorList>
            <person name="Chao B."/>
        </authorList>
    </citation>
    <scope>NUCLEOTIDE SEQUENCE</scope>
    <source>
        <strain evidence="1">CB-2022</strain>
    </source>
</reference>
<sequence>VCLRCDCVCWMCLCVSEAHHCWMVPLRQVTDSQQQKEGGDLIKPKKLPNPDLASHQHRALHHELLFCQRRGLLPRRKPELQCVLEQKRREQHKQRERALRPPSDLEAKLRTRRQRIQVLRNFKSCNNGGDVTEKYNP</sequence>
<comment type="caution">
    <text evidence="1">The sequence shown here is derived from an EMBL/GenBank/DDBJ whole genome shotgun (WGS) entry which is preliminary data.</text>
</comment>
<dbReference type="EMBL" id="CM041537">
    <property type="protein sequence ID" value="KAI3370265.1"/>
    <property type="molecule type" value="Genomic_DNA"/>
</dbReference>
<keyword evidence="2" id="KW-1185">Reference proteome</keyword>
<evidence type="ECO:0000313" key="2">
    <source>
        <dbReference type="Proteomes" id="UP000831701"/>
    </source>
</evidence>
<feature type="non-terminal residue" evidence="1">
    <location>
        <position position="1"/>
    </location>
</feature>
<proteinExistence type="predicted"/>
<organism evidence="1 2">
    <name type="scientific">Scortum barcoo</name>
    <name type="common">barcoo grunter</name>
    <dbReference type="NCBI Taxonomy" id="214431"/>
    <lineage>
        <taxon>Eukaryota</taxon>
        <taxon>Metazoa</taxon>
        <taxon>Chordata</taxon>
        <taxon>Craniata</taxon>
        <taxon>Vertebrata</taxon>
        <taxon>Euteleostomi</taxon>
        <taxon>Actinopterygii</taxon>
        <taxon>Neopterygii</taxon>
        <taxon>Teleostei</taxon>
        <taxon>Neoteleostei</taxon>
        <taxon>Acanthomorphata</taxon>
        <taxon>Eupercaria</taxon>
        <taxon>Centrarchiformes</taxon>
        <taxon>Terapontoidei</taxon>
        <taxon>Terapontidae</taxon>
        <taxon>Scortum</taxon>
    </lineage>
</organism>